<dbReference type="EMBL" id="JAHZIK010000543">
    <property type="protein sequence ID" value="MBW7456302.1"/>
    <property type="molecule type" value="Genomic_DNA"/>
</dbReference>
<evidence type="ECO:0000256" key="5">
    <source>
        <dbReference type="SAM" id="MobiDB-lite"/>
    </source>
</evidence>
<feature type="domain" description="Fe/B12 periplasmic-binding" evidence="7">
    <location>
        <begin position="76"/>
        <end position="334"/>
    </location>
</feature>
<dbReference type="Gene3D" id="3.40.50.1980">
    <property type="entry name" value="Nitrogenase molybdenum iron protein domain"/>
    <property type="match status" value="2"/>
</dbReference>
<evidence type="ECO:0000256" key="6">
    <source>
        <dbReference type="SAM" id="SignalP"/>
    </source>
</evidence>
<dbReference type="PROSITE" id="PS50983">
    <property type="entry name" value="FE_B12_PBP"/>
    <property type="match status" value="1"/>
</dbReference>
<comment type="caution">
    <text evidence="8">The sequence shown here is derived from an EMBL/GenBank/DDBJ whole genome shotgun (WGS) entry which is preliminary data.</text>
</comment>
<name>A0ABS7C5X8_9BACL</name>
<dbReference type="PANTHER" id="PTHR30532:SF26">
    <property type="entry name" value="IRON(3+)-HYDROXAMATE-BINDING PROTEIN FHUD"/>
    <property type="match status" value="1"/>
</dbReference>
<evidence type="ECO:0000256" key="3">
    <source>
        <dbReference type="ARBA" id="ARBA00022448"/>
    </source>
</evidence>
<dbReference type="InterPro" id="IPR002491">
    <property type="entry name" value="ABC_transptr_periplasmic_BD"/>
</dbReference>
<feature type="chain" id="PRO_5046739842" evidence="6">
    <location>
        <begin position="23"/>
        <end position="334"/>
    </location>
</feature>
<feature type="signal peptide" evidence="6">
    <location>
        <begin position="1"/>
        <end position="22"/>
    </location>
</feature>
<keyword evidence="4 6" id="KW-0732">Signal</keyword>
<keyword evidence="3" id="KW-0813">Transport</keyword>
<dbReference type="PANTHER" id="PTHR30532">
    <property type="entry name" value="IRON III DICITRATE-BINDING PERIPLASMIC PROTEIN"/>
    <property type="match status" value="1"/>
</dbReference>
<keyword evidence="9" id="KW-1185">Reference proteome</keyword>
<evidence type="ECO:0000259" key="7">
    <source>
        <dbReference type="PROSITE" id="PS50983"/>
    </source>
</evidence>
<dbReference type="Pfam" id="PF01497">
    <property type="entry name" value="Peripla_BP_2"/>
    <property type="match status" value="1"/>
</dbReference>
<dbReference type="Proteomes" id="UP001519887">
    <property type="component" value="Unassembled WGS sequence"/>
</dbReference>
<evidence type="ECO:0000256" key="1">
    <source>
        <dbReference type="ARBA" id="ARBA00004196"/>
    </source>
</evidence>
<evidence type="ECO:0000313" key="9">
    <source>
        <dbReference type="Proteomes" id="UP001519887"/>
    </source>
</evidence>
<protein>
    <submittedName>
        <fullName evidence="8">ABC transporter substrate-binding protein</fullName>
    </submittedName>
</protein>
<dbReference type="RefSeq" id="WP_210044673.1">
    <property type="nucleotide sequence ID" value="NZ_JBHLVU010000077.1"/>
</dbReference>
<dbReference type="InterPro" id="IPR051313">
    <property type="entry name" value="Bact_iron-sidero_bind"/>
</dbReference>
<feature type="region of interest" description="Disordered" evidence="5">
    <location>
        <begin position="27"/>
        <end position="67"/>
    </location>
</feature>
<evidence type="ECO:0000313" key="8">
    <source>
        <dbReference type="EMBL" id="MBW7456302.1"/>
    </source>
</evidence>
<sequence>MKTWQKFFMMAGIMALMGTLLAACGSGKNETEGSAGTASVQPEKEQQASADTAEEPASRSYTDSKGHSVEIPVHPQRIIYTGGEPGDLLALGVKPVGAALGVIKDQVAYPELLDGIGDVGDLMGNPEKIASLEPDLILMDAGGSYYEDGDYDLLAKIAPTVAYDRLSTNERLTVFGEILGKQQEAEEWISSYNAEVGKVTSAIGVKSGETATVLLQLGKELYVMGNSGFAATLYENFKFQPSARVKSDLIDKNERFAQISDEVMADFMGDRLYVLTDEDDAARAKADSFAASALWKSIPAVKNGQVFYVSTKWNFDDPETKKRLLTELPVIMKK</sequence>
<reference evidence="8 9" key="1">
    <citation type="submission" date="2021-07" db="EMBL/GenBank/DDBJ databases">
        <title>Paenibacillus radiodurans sp. nov., isolated from the southeastern edge of Tengger Desert.</title>
        <authorList>
            <person name="Zhang G."/>
        </authorList>
    </citation>
    <scope>NUCLEOTIDE SEQUENCE [LARGE SCALE GENOMIC DNA]</scope>
    <source>
        <strain evidence="8 9">CCM 7311</strain>
    </source>
</reference>
<organism evidence="8 9">
    <name type="scientific">Paenibacillus sepulcri</name>
    <dbReference type="NCBI Taxonomy" id="359917"/>
    <lineage>
        <taxon>Bacteria</taxon>
        <taxon>Bacillati</taxon>
        <taxon>Bacillota</taxon>
        <taxon>Bacilli</taxon>
        <taxon>Bacillales</taxon>
        <taxon>Paenibacillaceae</taxon>
        <taxon>Paenibacillus</taxon>
    </lineage>
</organism>
<comment type="similarity">
    <text evidence="2">Belongs to the bacterial solute-binding protein 8 family.</text>
</comment>
<comment type="subcellular location">
    <subcellularLocation>
        <location evidence="1">Cell envelope</location>
    </subcellularLocation>
</comment>
<gene>
    <name evidence="8" type="ORF">K0U00_19905</name>
</gene>
<dbReference type="SUPFAM" id="SSF53807">
    <property type="entry name" value="Helical backbone' metal receptor"/>
    <property type="match status" value="1"/>
</dbReference>
<dbReference type="PROSITE" id="PS51257">
    <property type="entry name" value="PROKAR_LIPOPROTEIN"/>
    <property type="match status" value="1"/>
</dbReference>
<accession>A0ABS7C5X8</accession>
<evidence type="ECO:0000256" key="4">
    <source>
        <dbReference type="ARBA" id="ARBA00022729"/>
    </source>
</evidence>
<proteinExistence type="inferred from homology"/>
<evidence type="ECO:0000256" key="2">
    <source>
        <dbReference type="ARBA" id="ARBA00008814"/>
    </source>
</evidence>